<evidence type="ECO:0000313" key="3">
    <source>
        <dbReference type="EMBL" id="KAJ7325929.1"/>
    </source>
</evidence>
<dbReference type="Gene3D" id="3.40.50.300">
    <property type="entry name" value="P-loop containing nucleotide triphosphate hydrolases"/>
    <property type="match status" value="1"/>
</dbReference>
<name>A0AAD7EJ47_9AGAR</name>
<reference evidence="3" key="1">
    <citation type="submission" date="2023-03" db="EMBL/GenBank/DDBJ databases">
        <title>Massive genome expansion in bonnet fungi (Mycena s.s.) driven by repeated elements and novel gene families across ecological guilds.</title>
        <authorList>
            <consortium name="Lawrence Berkeley National Laboratory"/>
            <person name="Harder C.B."/>
            <person name="Miyauchi S."/>
            <person name="Viragh M."/>
            <person name="Kuo A."/>
            <person name="Thoen E."/>
            <person name="Andreopoulos B."/>
            <person name="Lu D."/>
            <person name="Skrede I."/>
            <person name="Drula E."/>
            <person name="Henrissat B."/>
            <person name="Morin E."/>
            <person name="Kohler A."/>
            <person name="Barry K."/>
            <person name="LaButti K."/>
            <person name="Morin E."/>
            <person name="Salamov A."/>
            <person name="Lipzen A."/>
            <person name="Mereny Z."/>
            <person name="Hegedus B."/>
            <person name="Baldrian P."/>
            <person name="Stursova M."/>
            <person name="Weitz H."/>
            <person name="Taylor A."/>
            <person name="Grigoriev I.V."/>
            <person name="Nagy L.G."/>
            <person name="Martin F."/>
            <person name="Kauserud H."/>
        </authorList>
    </citation>
    <scope>NUCLEOTIDE SEQUENCE</scope>
    <source>
        <strain evidence="3">CBHHK002</strain>
    </source>
</reference>
<evidence type="ECO:0000259" key="2">
    <source>
        <dbReference type="Pfam" id="PF24883"/>
    </source>
</evidence>
<dbReference type="PANTHER" id="PTHR10039:SF5">
    <property type="entry name" value="NACHT DOMAIN-CONTAINING PROTEIN"/>
    <property type="match status" value="1"/>
</dbReference>
<dbReference type="EMBL" id="JARIHO010000043">
    <property type="protein sequence ID" value="KAJ7325929.1"/>
    <property type="molecule type" value="Genomic_DNA"/>
</dbReference>
<accession>A0AAD7EJ47</accession>
<proteinExistence type="predicted"/>
<keyword evidence="1" id="KW-0677">Repeat</keyword>
<sequence>MWLNGSAGAGKSAITQMFAGDCQNEGRLGASFFFKRGDSERGTWRGLFPTIAYQLARSIPAFRHPVQEAVKDDKLIAGRSMPIQFRGLVQGPFGEALSSLPFLPVIVLDGLDECEDHKSNNMLFSSLSALSRHSNCPCAY</sequence>
<evidence type="ECO:0000256" key="1">
    <source>
        <dbReference type="ARBA" id="ARBA00022737"/>
    </source>
</evidence>
<dbReference type="PANTHER" id="PTHR10039">
    <property type="entry name" value="AMELOGENIN"/>
    <property type="match status" value="1"/>
</dbReference>
<comment type="caution">
    <text evidence="3">The sequence shown here is derived from an EMBL/GenBank/DDBJ whole genome shotgun (WGS) entry which is preliminary data.</text>
</comment>
<gene>
    <name evidence="3" type="ORF">DFH08DRAFT_817004</name>
</gene>
<keyword evidence="4" id="KW-1185">Reference proteome</keyword>
<dbReference type="InterPro" id="IPR027417">
    <property type="entry name" value="P-loop_NTPase"/>
</dbReference>
<evidence type="ECO:0000313" key="4">
    <source>
        <dbReference type="Proteomes" id="UP001218218"/>
    </source>
</evidence>
<dbReference type="InterPro" id="IPR056884">
    <property type="entry name" value="NPHP3-like_N"/>
</dbReference>
<dbReference type="Pfam" id="PF24883">
    <property type="entry name" value="NPHP3_N"/>
    <property type="match status" value="1"/>
</dbReference>
<organism evidence="3 4">
    <name type="scientific">Mycena albidolilacea</name>
    <dbReference type="NCBI Taxonomy" id="1033008"/>
    <lineage>
        <taxon>Eukaryota</taxon>
        <taxon>Fungi</taxon>
        <taxon>Dikarya</taxon>
        <taxon>Basidiomycota</taxon>
        <taxon>Agaricomycotina</taxon>
        <taxon>Agaricomycetes</taxon>
        <taxon>Agaricomycetidae</taxon>
        <taxon>Agaricales</taxon>
        <taxon>Marasmiineae</taxon>
        <taxon>Mycenaceae</taxon>
        <taxon>Mycena</taxon>
    </lineage>
</organism>
<dbReference type="AlphaFoldDB" id="A0AAD7EJ47"/>
<dbReference type="Proteomes" id="UP001218218">
    <property type="component" value="Unassembled WGS sequence"/>
</dbReference>
<feature type="domain" description="Nephrocystin 3-like N-terminal" evidence="2">
    <location>
        <begin position="1"/>
        <end position="135"/>
    </location>
</feature>
<protein>
    <recommendedName>
        <fullName evidence="2">Nephrocystin 3-like N-terminal domain-containing protein</fullName>
    </recommendedName>
</protein>